<name>A0A9J6AZ78_SOLCO</name>
<evidence type="ECO:0000256" key="1">
    <source>
        <dbReference type="SAM" id="MobiDB-lite"/>
    </source>
</evidence>
<keyword evidence="3" id="KW-1185">Reference proteome</keyword>
<feature type="region of interest" description="Disordered" evidence="1">
    <location>
        <begin position="72"/>
        <end position="91"/>
    </location>
</feature>
<dbReference type="AlphaFoldDB" id="A0A9J6AZ78"/>
<dbReference type="EMBL" id="JACXVP010000001">
    <property type="protein sequence ID" value="KAG5629732.1"/>
    <property type="molecule type" value="Genomic_DNA"/>
</dbReference>
<evidence type="ECO:0000313" key="2">
    <source>
        <dbReference type="EMBL" id="KAG5629732.1"/>
    </source>
</evidence>
<gene>
    <name evidence="2" type="ORF">H5410_001449</name>
</gene>
<dbReference type="Proteomes" id="UP000824120">
    <property type="component" value="Chromosome 1"/>
</dbReference>
<feature type="region of interest" description="Disordered" evidence="1">
    <location>
        <begin position="164"/>
        <end position="262"/>
    </location>
</feature>
<sequence>MGMRDKQRHISLPFPVLITELCRLAGVPRDDTRDIEVKSSSSTNIWCIEAEYTRKKVFLPLPPLHMLQAHPLLPSDQDYSGDDPEDGAPSPFRVEACESKQGEASEVTALKAEVADLRKDEDYLKSTDFTSLLESMIQTLLTETSMVASSGAGPSEVTLDMVRTNVDIPPRKRSRGITINEGGQNPPKKGRQKLPPGNKSKGKRPMSDKATIGSQAALFELEDDKPLQSRQAKIRARSHPDSAKVPPTPTLEDSVPAPTPLVVPVPLVVPPPRLLNRLKGDGL</sequence>
<comment type="caution">
    <text evidence="2">The sequence shown here is derived from an EMBL/GenBank/DDBJ whole genome shotgun (WGS) entry which is preliminary data.</text>
</comment>
<dbReference type="OrthoDB" id="1306244at2759"/>
<accession>A0A9J6AZ78</accession>
<reference evidence="2 3" key="1">
    <citation type="submission" date="2020-09" db="EMBL/GenBank/DDBJ databases">
        <title>De no assembly of potato wild relative species, Solanum commersonii.</title>
        <authorList>
            <person name="Cho K."/>
        </authorList>
    </citation>
    <scope>NUCLEOTIDE SEQUENCE [LARGE SCALE GENOMIC DNA]</scope>
    <source>
        <strain evidence="2">LZ3.2</strain>
        <tissue evidence="2">Leaf</tissue>
    </source>
</reference>
<proteinExistence type="predicted"/>
<protein>
    <submittedName>
        <fullName evidence="2">Uncharacterized protein</fullName>
    </submittedName>
</protein>
<organism evidence="2 3">
    <name type="scientific">Solanum commersonii</name>
    <name type="common">Commerson's wild potato</name>
    <name type="synonym">Commerson's nightshade</name>
    <dbReference type="NCBI Taxonomy" id="4109"/>
    <lineage>
        <taxon>Eukaryota</taxon>
        <taxon>Viridiplantae</taxon>
        <taxon>Streptophyta</taxon>
        <taxon>Embryophyta</taxon>
        <taxon>Tracheophyta</taxon>
        <taxon>Spermatophyta</taxon>
        <taxon>Magnoliopsida</taxon>
        <taxon>eudicotyledons</taxon>
        <taxon>Gunneridae</taxon>
        <taxon>Pentapetalae</taxon>
        <taxon>asterids</taxon>
        <taxon>lamiids</taxon>
        <taxon>Solanales</taxon>
        <taxon>Solanaceae</taxon>
        <taxon>Solanoideae</taxon>
        <taxon>Solaneae</taxon>
        <taxon>Solanum</taxon>
    </lineage>
</organism>
<evidence type="ECO:0000313" key="3">
    <source>
        <dbReference type="Proteomes" id="UP000824120"/>
    </source>
</evidence>
<dbReference type="PANTHER" id="PTHR33180">
    <property type="entry name" value="PHOTOSYSTEM II CP43 REACTION CENTER PROTEIN"/>
    <property type="match status" value="1"/>
</dbReference>
<dbReference type="PANTHER" id="PTHR33180:SF31">
    <property type="entry name" value="POLYPROTEIN PROTEIN"/>
    <property type="match status" value="1"/>
</dbReference>